<protein>
    <submittedName>
        <fullName evidence="2">Uncharacterized protein</fullName>
    </submittedName>
</protein>
<keyword evidence="1" id="KW-0472">Membrane</keyword>
<gene>
    <name evidence="2" type="ORF">A8708_26125</name>
</gene>
<dbReference type="AlphaFoldDB" id="A0A198AFJ0"/>
<evidence type="ECO:0000256" key="1">
    <source>
        <dbReference type="SAM" id="Phobius"/>
    </source>
</evidence>
<dbReference type="EMBL" id="LYPB01000054">
    <property type="protein sequence ID" value="OAS19703.1"/>
    <property type="molecule type" value="Genomic_DNA"/>
</dbReference>
<comment type="caution">
    <text evidence="2">The sequence shown here is derived from an EMBL/GenBank/DDBJ whole genome shotgun (WGS) entry which is preliminary data.</text>
</comment>
<accession>A0A198AFJ0</accession>
<sequence>MGIPLVGALMGSMLFAVVHIILHLVLYGLCYRNMINSKISINEFFVRRDSWIFNTIRGVGYVFIVVWGYDFIRQYFKFYVFNVLFYLSVAIVIYMYTVWVLIILKRPHERKCCI</sequence>
<evidence type="ECO:0000313" key="3">
    <source>
        <dbReference type="Proteomes" id="UP000078454"/>
    </source>
</evidence>
<evidence type="ECO:0000313" key="2">
    <source>
        <dbReference type="EMBL" id="OAS19703.1"/>
    </source>
</evidence>
<keyword evidence="1" id="KW-1133">Transmembrane helix</keyword>
<feature type="transmembrane region" description="Helical" evidence="1">
    <location>
        <begin position="51"/>
        <end position="72"/>
    </location>
</feature>
<dbReference type="Proteomes" id="UP000078454">
    <property type="component" value="Unassembled WGS sequence"/>
</dbReference>
<name>A0A198AFJ0_9BACL</name>
<keyword evidence="3" id="KW-1185">Reference proteome</keyword>
<proteinExistence type="predicted"/>
<keyword evidence="1" id="KW-0812">Transmembrane</keyword>
<reference evidence="2 3" key="1">
    <citation type="submission" date="2016-05" db="EMBL/GenBank/DDBJ databases">
        <title>Paenibacillus sp. 1ZS3-15 nov., isolated from the rhizosphere soil.</title>
        <authorList>
            <person name="Zhang X.X."/>
            <person name="Zhang J."/>
        </authorList>
    </citation>
    <scope>NUCLEOTIDE SEQUENCE [LARGE SCALE GENOMIC DNA]</scope>
    <source>
        <strain evidence="2 3">1ZS3-15</strain>
    </source>
</reference>
<feature type="transmembrane region" description="Helical" evidence="1">
    <location>
        <begin position="6"/>
        <end position="30"/>
    </location>
</feature>
<organism evidence="2 3">
    <name type="scientific">Paenibacillus oryzisoli</name>
    <dbReference type="NCBI Taxonomy" id="1850517"/>
    <lineage>
        <taxon>Bacteria</taxon>
        <taxon>Bacillati</taxon>
        <taxon>Bacillota</taxon>
        <taxon>Bacilli</taxon>
        <taxon>Bacillales</taxon>
        <taxon>Paenibacillaceae</taxon>
        <taxon>Paenibacillus</taxon>
    </lineage>
</organism>
<feature type="transmembrane region" description="Helical" evidence="1">
    <location>
        <begin position="78"/>
        <end position="104"/>
    </location>
</feature>
<dbReference type="STRING" id="1850517.A8708_26125"/>